<dbReference type="EMBL" id="MZ443786">
    <property type="protein sequence ID" value="QZE59565.1"/>
    <property type="molecule type" value="Genomic_DNA"/>
</dbReference>
<keyword evidence="2" id="KW-1185">Reference proteome</keyword>
<protein>
    <submittedName>
        <fullName evidence="1">Uncharacterized protein</fullName>
    </submittedName>
</protein>
<gene>
    <name evidence="1" type="ORF">pEaSNUABM2_00321</name>
</gene>
<proteinExistence type="predicted"/>
<evidence type="ECO:0000313" key="1">
    <source>
        <dbReference type="EMBL" id="QZE59565.1"/>
    </source>
</evidence>
<evidence type="ECO:0000313" key="2">
    <source>
        <dbReference type="Proteomes" id="UP000827974"/>
    </source>
</evidence>
<sequence length="426" mass="48779">MFYDHVFNHDEKQLLLNVAETRYLVRLDCPEYLKKSKHSIEIRHTVTNRGEQRRSGVVNTTFVPRIHASTVQRLLREIRDNATVSSANSLAALFELGLGVPKQRDIATYLRDYSRENDKKGVGIKYIRKLVNEYHRKHRHSFAGSRWMMPAAYTANLLNMQSFIHLKEDGYSKKVKVPDGLPVVLIYHNTNHAESEFSLCDAFAISPLGYPMPFAQIALRPEFKAVPKTFQSKALRGQGMYSMVMGIVHWAKGDALTNVRELNAIDDDPYLTLLASDQYADRRSPEYQELLDKRAAFAEQRHEWTEVLAKYGNTTRTLKPKQLERLAQAEDFFKERKSFMDEFDKFEKKENHHAAKKFAVASAQFAAVDCGTIADRSTYMSVASGLDKVHKILTKWGFTTVDTVNSSLKKSILTFDPTTATRVWSL</sequence>
<accession>A0AAE7XQ38</accession>
<dbReference type="Proteomes" id="UP000827974">
    <property type="component" value="Segment"/>
</dbReference>
<organism evidence="1 2">
    <name type="scientific">Erwinia phage pEa_SNUABM_2</name>
    <dbReference type="NCBI Taxonomy" id="2869547"/>
    <lineage>
        <taxon>Viruses</taxon>
        <taxon>Duplodnaviria</taxon>
        <taxon>Heunggongvirae</taxon>
        <taxon>Uroviricota</taxon>
        <taxon>Caudoviricetes</taxon>
        <taxon>Alexandravirus</taxon>
        <taxon>Alexandravirus SNUABM2</taxon>
    </lineage>
</organism>
<reference evidence="1 2" key="1">
    <citation type="submission" date="2021-06" db="EMBL/GenBank/DDBJ databases">
        <title>Complete genome sequence of Erwinia phage pEa_SNUABM_2.</title>
        <authorList>
            <person name="Kim S.G."/>
            <person name="Park S.C."/>
        </authorList>
    </citation>
    <scope>NUCLEOTIDE SEQUENCE [LARGE SCALE GENOMIC DNA]</scope>
</reference>
<name>A0AAE7XQ38_9CAUD</name>